<dbReference type="SUPFAM" id="SSF52047">
    <property type="entry name" value="RNI-like"/>
    <property type="match status" value="1"/>
</dbReference>
<dbReference type="Proteomes" id="UP000032180">
    <property type="component" value="Chromosome 8"/>
</dbReference>
<evidence type="ECO:0000313" key="2">
    <source>
        <dbReference type="Proteomes" id="UP000032180"/>
    </source>
</evidence>
<dbReference type="Gramene" id="LPERR08G02940.1">
    <property type="protein sequence ID" value="LPERR08G02940.1"/>
    <property type="gene ID" value="LPERR08G02940"/>
</dbReference>
<evidence type="ECO:0008006" key="3">
    <source>
        <dbReference type="Google" id="ProtNLM"/>
    </source>
</evidence>
<accession>A0A0D9X4C9</accession>
<reference evidence="1 2" key="1">
    <citation type="submission" date="2012-08" db="EMBL/GenBank/DDBJ databases">
        <title>Oryza genome evolution.</title>
        <authorList>
            <person name="Wing R.A."/>
        </authorList>
    </citation>
    <scope>NUCLEOTIDE SEQUENCE</scope>
</reference>
<keyword evidence="2" id="KW-1185">Reference proteome</keyword>
<dbReference type="AlphaFoldDB" id="A0A0D9X4C9"/>
<proteinExistence type="predicted"/>
<name>A0A0D9X4C9_9ORYZ</name>
<dbReference type="PANTHER" id="PTHR34223:SF14">
    <property type="entry name" value="OS08G0149100 PROTEIN"/>
    <property type="match status" value="1"/>
</dbReference>
<dbReference type="InterPro" id="IPR032675">
    <property type="entry name" value="LRR_dom_sf"/>
</dbReference>
<dbReference type="PANTHER" id="PTHR34223">
    <property type="entry name" value="OS11G0201299 PROTEIN"/>
    <property type="match status" value="1"/>
</dbReference>
<dbReference type="Gene3D" id="3.80.10.10">
    <property type="entry name" value="Ribonuclease Inhibitor"/>
    <property type="match status" value="1"/>
</dbReference>
<organism evidence="1 2">
    <name type="scientific">Leersia perrieri</name>
    <dbReference type="NCBI Taxonomy" id="77586"/>
    <lineage>
        <taxon>Eukaryota</taxon>
        <taxon>Viridiplantae</taxon>
        <taxon>Streptophyta</taxon>
        <taxon>Embryophyta</taxon>
        <taxon>Tracheophyta</taxon>
        <taxon>Spermatophyta</taxon>
        <taxon>Magnoliopsida</taxon>
        <taxon>Liliopsida</taxon>
        <taxon>Poales</taxon>
        <taxon>Poaceae</taxon>
        <taxon>BOP clade</taxon>
        <taxon>Oryzoideae</taxon>
        <taxon>Oryzeae</taxon>
        <taxon>Oryzinae</taxon>
        <taxon>Leersia</taxon>
    </lineage>
</organism>
<dbReference type="InterPro" id="IPR053197">
    <property type="entry name" value="F-box_SCFL_complex_component"/>
</dbReference>
<protein>
    <recommendedName>
        <fullName evidence="3">FBD domain-containing protein</fullName>
    </recommendedName>
</protein>
<reference evidence="1" key="3">
    <citation type="submission" date="2015-04" db="UniProtKB">
        <authorList>
            <consortium name="EnsemblPlants"/>
        </authorList>
    </citation>
    <scope>IDENTIFICATION</scope>
</reference>
<dbReference type="STRING" id="77586.A0A0D9X4C9"/>
<sequence length="441" mass="49192">MLYFGGNQLVSPADERRRAEEGGTKSAAAAAAAADHLEMEVGTPSTPTAWLNAPSDTESSSMNQFSRPITVCDRISALPDEVLHHVIEGCCPDMCAVTKVAECLGIFAYLNVDTSDFITVKRFKKFFDNLLLQRSCAPLEMVCIQTSYDNSYDSLDYSDIHPWIRHAIRCNVQMLGIINYCHGKLLSTDGYPIPFTSLHLNSLFSGCPVLLHLELRRCAIKATVFCSATLKSLAITSTHKTQDDPESFWHLVIDMPNLICLDIDEIRNRNLQLRDVSSVESASVYRDKFSFGHSDVDCTILSSLENATKVDLISSVYEEVLLRDLPRCGTFSNLTSLALGEWFFIDDCYPLLYLLRRSPNIEKLSLYLVKSGAYAYNHHAKSANAAAEIDPTSEGTETALNCEKLRKIEIICPQGDRRVHIIVKILLVNICPLPEIKIEPE</sequence>
<dbReference type="HOGENOM" id="CLU_003068_0_1_1"/>
<reference evidence="2" key="2">
    <citation type="submission" date="2013-12" db="EMBL/GenBank/DDBJ databases">
        <authorList>
            <person name="Yu Y."/>
            <person name="Lee S."/>
            <person name="de Baynast K."/>
            <person name="Wissotski M."/>
            <person name="Liu L."/>
            <person name="Talag J."/>
            <person name="Goicoechea J."/>
            <person name="Angelova A."/>
            <person name="Jetty R."/>
            <person name="Kudrna D."/>
            <person name="Golser W."/>
            <person name="Rivera L."/>
            <person name="Zhang J."/>
            <person name="Wing R."/>
        </authorList>
    </citation>
    <scope>NUCLEOTIDE SEQUENCE</scope>
</reference>
<dbReference type="eggNOG" id="ENOG502RYTW">
    <property type="taxonomic scope" value="Eukaryota"/>
</dbReference>
<dbReference type="EnsemblPlants" id="LPERR08G02940.1">
    <property type="protein sequence ID" value="LPERR08G02940.1"/>
    <property type="gene ID" value="LPERR08G02940"/>
</dbReference>
<evidence type="ECO:0000313" key="1">
    <source>
        <dbReference type="EnsemblPlants" id="LPERR08G02940.1"/>
    </source>
</evidence>